<feature type="region of interest" description="Disordered" evidence="1">
    <location>
        <begin position="360"/>
        <end position="379"/>
    </location>
</feature>
<feature type="region of interest" description="Disordered" evidence="1">
    <location>
        <begin position="717"/>
        <end position="754"/>
    </location>
</feature>
<feature type="compositionally biased region" description="Basic and acidic residues" evidence="1">
    <location>
        <begin position="505"/>
        <end position="515"/>
    </location>
</feature>
<dbReference type="PANTHER" id="PTHR15904:SF17">
    <property type="entry name" value="RHO-GAP DOMAIN-CONTAINING PROTEIN"/>
    <property type="match status" value="1"/>
</dbReference>
<dbReference type="Pfam" id="PF00620">
    <property type="entry name" value="RhoGAP"/>
    <property type="match status" value="1"/>
</dbReference>
<feature type="non-terminal residue" evidence="3">
    <location>
        <position position="1"/>
    </location>
</feature>
<feature type="domain" description="Rho-GAP" evidence="2">
    <location>
        <begin position="105"/>
        <end position="293"/>
    </location>
</feature>
<dbReference type="STRING" id="45351.A7RKY9"/>
<dbReference type="GO" id="GO:0007165">
    <property type="term" value="P:signal transduction"/>
    <property type="evidence" value="ECO:0007669"/>
    <property type="project" value="InterPro"/>
</dbReference>
<reference evidence="3 4" key="1">
    <citation type="journal article" date="2007" name="Science">
        <title>Sea anemone genome reveals ancestral eumetazoan gene repertoire and genomic organization.</title>
        <authorList>
            <person name="Putnam N.H."/>
            <person name="Srivastava M."/>
            <person name="Hellsten U."/>
            <person name="Dirks B."/>
            <person name="Chapman J."/>
            <person name="Salamov A."/>
            <person name="Terry A."/>
            <person name="Shapiro H."/>
            <person name="Lindquist E."/>
            <person name="Kapitonov V.V."/>
            <person name="Jurka J."/>
            <person name="Genikhovich G."/>
            <person name="Grigoriev I.V."/>
            <person name="Lucas S.M."/>
            <person name="Steele R.E."/>
            <person name="Finnerty J.R."/>
            <person name="Technau U."/>
            <person name="Martindale M.Q."/>
            <person name="Rokhsar D.S."/>
        </authorList>
    </citation>
    <scope>NUCLEOTIDE SEQUENCE [LARGE SCALE GENOMIC DNA]</scope>
    <source>
        <strain evidence="4">CH2 X CH6</strain>
    </source>
</reference>
<dbReference type="AlphaFoldDB" id="A7RKY9"/>
<organism evidence="3 4">
    <name type="scientific">Nematostella vectensis</name>
    <name type="common">Starlet sea anemone</name>
    <dbReference type="NCBI Taxonomy" id="45351"/>
    <lineage>
        <taxon>Eukaryota</taxon>
        <taxon>Metazoa</taxon>
        <taxon>Cnidaria</taxon>
        <taxon>Anthozoa</taxon>
        <taxon>Hexacorallia</taxon>
        <taxon>Actiniaria</taxon>
        <taxon>Edwardsiidae</taxon>
        <taxon>Nematostella</taxon>
    </lineage>
</organism>
<accession>A7RKY9</accession>
<dbReference type="CDD" id="cd00159">
    <property type="entry name" value="RhoGAP"/>
    <property type="match status" value="1"/>
</dbReference>
<feature type="region of interest" description="Disordered" evidence="1">
    <location>
        <begin position="388"/>
        <end position="415"/>
    </location>
</feature>
<feature type="compositionally biased region" description="Polar residues" evidence="1">
    <location>
        <begin position="368"/>
        <end position="377"/>
    </location>
</feature>
<evidence type="ECO:0000256" key="1">
    <source>
        <dbReference type="SAM" id="MobiDB-lite"/>
    </source>
</evidence>
<name>A7RKY9_NEMVE</name>
<feature type="region of interest" description="Disordered" evidence="1">
    <location>
        <begin position="79"/>
        <end position="99"/>
    </location>
</feature>
<dbReference type="InterPro" id="IPR008936">
    <property type="entry name" value="Rho_GTPase_activation_prot"/>
</dbReference>
<dbReference type="eggNOG" id="KOG4270">
    <property type="taxonomic scope" value="Eukaryota"/>
</dbReference>
<dbReference type="Gene3D" id="1.10.555.10">
    <property type="entry name" value="Rho GTPase activation protein"/>
    <property type="match status" value="1"/>
</dbReference>
<dbReference type="PANTHER" id="PTHR15904">
    <property type="entry name" value="FAM13"/>
    <property type="match status" value="1"/>
</dbReference>
<feature type="compositionally biased region" description="Polar residues" evidence="1">
    <location>
        <begin position="388"/>
        <end position="409"/>
    </location>
</feature>
<protein>
    <recommendedName>
        <fullName evidence="2">Rho-GAP domain-containing protein</fullName>
    </recommendedName>
</protein>
<feature type="compositionally biased region" description="Basic residues" evidence="1">
    <location>
        <begin position="483"/>
        <end position="492"/>
    </location>
</feature>
<proteinExistence type="predicted"/>
<dbReference type="SMART" id="SM00324">
    <property type="entry name" value="RhoGAP"/>
    <property type="match status" value="1"/>
</dbReference>
<evidence type="ECO:0000313" key="4">
    <source>
        <dbReference type="Proteomes" id="UP000001593"/>
    </source>
</evidence>
<evidence type="ECO:0000259" key="2">
    <source>
        <dbReference type="PROSITE" id="PS50238"/>
    </source>
</evidence>
<feature type="region of interest" description="Disordered" evidence="1">
    <location>
        <begin position="335"/>
        <end position="355"/>
    </location>
</feature>
<dbReference type="InParanoid" id="A7RKY9"/>
<dbReference type="OMA" id="FYESTER"/>
<gene>
    <name evidence="3" type="ORF">NEMVEDRAFT_v1g239018</name>
</gene>
<keyword evidence="4" id="KW-1185">Reference proteome</keyword>
<evidence type="ECO:0000313" key="3">
    <source>
        <dbReference type="EMBL" id="EDO47842.1"/>
    </source>
</evidence>
<dbReference type="SUPFAM" id="SSF48350">
    <property type="entry name" value="GTPase activation domain, GAP"/>
    <property type="match status" value="1"/>
</dbReference>
<dbReference type="PROSITE" id="PS50238">
    <property type="entry name" value="RHOGAP"/>
    <property type="match status" value="1"/>
</dbReference>
<dbReference type="Proteomes" id="UP000001593">
    <property type="component" value="Unassembled WGS sequence"/>
</dbReference>
<dbReference type="FunCoup" id="A7RKY9">
    <property type="interactions" value="9"/>
</dbReference>
<dbReference type="InterPro" id="IPR039102">
    <property type="entry name" value="FAM13"/>
</dbReference>
<dbReference type="EMBL" id="DS469517">
    <property type="protein sequence ID" value="EDO47842.1"/>
    <property type="molecule type" value="Genomic_DNA"/>
</dbReference>
<dbReference type="HOGENOM" id="CLU_369439_0_0_1"/>
<feature type="region of interest" description="Disordered" evidence="1">
    <location>
        <begin position="436"/>
        <end position="544"/>
    </location>
</feature>
<dbReference type="InterPro" id="IPR000198">
    <property type="entry name" value="RhoGAP_dom"/>
</dbReference>
<sequence length="754" mass="82977">MSKGDLKTRKRIASFAINTQILKKGNIDIKAALGLAKVDRQCYKLTVVVKMENQYYASDQLPVPQTTESKMAKMRKKIQSPLVKRKGPQGSAGSQVNTGNKQFGVPLEEVTKSRDGSPIPWVLAKIVHYLSQCGLKHEGIFRVSGNHKVVESLKATFDRDGDADLEECDVMAVAGLLKLFLRELPEPPVPQALTTDFIKVHEVYGDDNPDCLDELRALLDKLPYLNYELLKFLCHFLVEVSMNEENNKMSTMALAIVFGPNFFRCKDGLDGLREQGHTNSIVCMFLKEYDQLFKDEGDEISPYATTTLFINDHTSDEPESPDHNTLNKVQQIIHESSTSDEENTKSNVAAGADQPIYAAVKKPKKNLRPNQGVSSSSEELDVYVRSVSPSWTSGSCSNGHPPGTSQTVLPSPRHGSAGRDFCSVVQMAINDSIKEHLFGPDGVSTDETEPSDLSRHHSSESLDDGQAPPLPSRNYGEEEVSKQRRKRRKNVRNSKEENGQLEGEEPMKLQEDKDTSSGTTSTERPERPNRPKKKNKPKPLNFGEHNLVITVDKNSNTVIKTVPRSPQEKAEEEERKHKIAVRIVDDDEADVDSDEGLSRVSINSDILSPVCSDEGLSRVSINSDTPSPLCSDEGLSRVSINSDTPSPVCSDEGLSRVSINSDTLSPVCSDEGLSRVSINSDTLSPVCSDEGLSRVSINSDILSPVCSDEGLSRVSINSDTLSPLTLNRAPPPKNRRRPSLKKSPSGDDADNLNE</sequence>